<dbReference type="Gene3D" id="3.40.50.12230">
    <property type="match status" value="1"/>
</dbReference>
<dbReference type="FunFam" id="3.40.50.12230:FF:000001">
    <property type="entry name" value="Methionyl-tRNA formyltransferase"/>
    <property type="match status" value="1"/>
</dbReference>
<dbReference type="PATRIC" id="fig|1246626.3.peg.2304"/>
<dbReference type="GO" id="GO:0004479">
    <property type="term" value="F:methionyl-tRNA formyltransferase activity"/>
    <property type="evidence" value="ECO:0007669"/>
    <property type="project" value="UniProtKB-UniRule"/>
</dbReference>
<dbReference type="Proteomes" id="UP000027142">
    <property type="component" value="Chromosome"/>
</dbReference>
<keyword evidence="9" id="KW-1185">Reference proteome</keyword>
<dbReference type="AlphaFoldDB" id="A0A060M2W3"/>
<evidence type="ECO:0000256" key="2">
    <source>
        <dbReference type="ARBA" id="ARBA00012261"/>
    </source>
</evidence>
<dbReference type="EC" id="2.1.2.9" evidence="2 5"/>
<proteinExistence type="inferred from homology"/>
<dbReference type="CDD" id="cd08704">
    <property type="entry name" value="Met_tRNA_FMT_C"/>
    <property type="match status" value="1"/>
</dbReference>
<dbReference type="InterPro" id="IPR044135">
    <property type="entry name" value="Met-tRNA-FMT_C"/>
</dbReference>
<evidence type="ECO:0000313" key="8">
    <source>
        <dbReference type="EMBL" id="AIC94883.1"/>
    </source>
</evidence>
<dbReference type="EMBL" id="CP003923">
    <property type="protein sequence ID" value="AIC94883.1"/>
    <property type="molecule type" value="Genomic_DNA"/>
</dbReference>
<dbReference type="GO" id="GO:0005829">
    <property type="term" value="C:cytosol"/>
    <property type="evidence" value="ECO:0007669"/>
    <property type="project" value="TreeGrafter"/>
</dbReference>
<evidence type="ECO:0000256" key="5">
    <source>
        <dbReference type="HAMAP-Rule" id="MF_00182"/>
    </source>
</evidence>
<dbReference type="HOGENOM" id="CLU_033347_1_1_9"/>
<feature type="domain" description="Formyl transferase N-terminal" evidence="6">
    <location>
        <begin position="1"/>
        <end position="175"/>
    </location>
</feature>
<organism evidence="8 9">
    <name type="scientific">Shouchella lehensis G1</name>
    <dbReference type="NCBI Taxonomy" id="1246626"/>
    <lineage>
        <taxon>Bacteria</taxon>
        <taxon>Bacillati</taxon>
        <taxon>Bacillota</taxon>
        <taxon>Bacilli</taxon>
        <taxon>Bacillales</taxon>
        <taxon>Bacillaceae</taxon>
        <taxon>Shouchella</taxon>
    </lineage>
</organism>
<dbReference type="PANTHER" id="PTHR11138">
    <property type="entry name" value="METHIONYL-TRNA FORMYLTRANSFERASE"/>
    <property type="match status" value="1"/>
</dbReference>
<dbReference type="eggNOG" id="COG0223">
    <property type="taxonomic scope" value="Bacteria"/>
</dbReference>
<comment type="catalytic activity">
    <reaction evidence="5">
        <text>L-methionyl-tRNA(fMet) + (6R)-10-formyltetrahydrofolate = N-formyl-L-methionyl-tRNA(fMet) + (6S)-5,6,7,8-tetrahydrofolate + H(+)</text>
        <dbReference type="Rhea" id="RHEA:24380"/>
        <dbReference type="Rhea" id="RHEA-COMP:9952"/>
        <dbReference type="Rhea" id="RHEA-COMP:9953"/>
        <dbReference type="ChEBI" id="CHEBI:15378"/>
        <dbReference type="ChEBI" id="CHEBI:57453"/>
        <dbReference type="ChEBI" id="CHEBI:78530"/>
        <dbReference type="ChEBI" id="CHEBI:78844"/>
        <dbReference type="ChEBI" id="CHEBI:195366"/>
        <dbReference type="EC" id="2.1.2.9"/>
    </reaction>
</comment>
<dbReference type="STRING" id="1246626.BleG1_2305"/>
<name>A0A060M2W3_9BACI</name>
<dbReference type="HAMAP" id="MF_00182">
    <property type="entry name" value="Formyl_trans"/>
    <property type="match status" value="1"/>
</dbReference>
<dbReference type="InterPro" id="IPR005793">
    <property type="entry name" value="Formyl_trans_C"/>
</dbReference>
<dbReference type="NCBIfam" id="TIGR00460">
    <property type="entry name" value="fmt"/>
    <property type="match status" value="1"/>
</dbReference>
<dbReference type="PANTHER" id="PTHR11138:SF5">
    <property type="entry name" value="METHIONYL-TRNA FORMYLTRANSFERASE, MITOCHONDRIAL"/>
    <property type="match status" value="1"/>
</dbReference>
<keyword evidence="3 5" id="KW-0808">Transferase</keyword>
<evidence type="ECO:0000256" key="1">
    <source>
        <dbReference type="ARBA" id="ARBA00010699"/>
    </source>
</evidence>
<protein>
    <recommendedName>
        <fullName evidence="2 5">Methionyl-tRNA formyltransferase</fullName>
        <ecNumber evidence="2 5">2.1.2.9</ecNumber>
    </recommendedName>
</protein>
<dbReference type="CDD" id="cd08646">
    <property type="entry name" value="FMT_core_Met-tRNA-FMT_N"/>
    <property type="match status" value="1"/>
</dbReference>
<dbReference type="FunFam" id="3.40.50.170:FF:000004">
    <property type="entry name" value="Methionyl-tRNA formyltransferase"/>
    <property type="match status" value="1"/>
</dbReference>
<dbReference type="InterPro" id="IPR041711">
    <property type="entry name" value="Met-tRNA-FMT_N"/>
</dbReference>
<dbReference type="Pfam" id="PF02911">
    <property type="entry name" value="Formyl_trans_C"/>
    <property type="match status" value="1"/>
</dbReference>
<dbReference type="InterPro" id="IPR011034">
    <property type="entry name" value="Formyl_transferase-like_C_sf"/>
</dbReference>
<evidence type="ECO:0000259" key="7">
    <source>
        <dbReference type="Pfam" id="PF02911"/>
    </source>
</evidence>
<dbReference type="InterPro" id="IPR005794">
    <property type="entry name" value="Fmt"/>
</dbReference>
<dbReference type="PROSITE" id="PS00373">
    <property type="entry name" value="GART"/>
    <property type="match status" value="1"/>
</dbReference>
<reference evidence="8 9" key="1">
    <citation type="journal article" date="2014" name="Gene">
        <title>A comparative genomic analysis of the alkalitolerant soil bacterium Bacillus lehensis G1.</title>
        <authorList>
            <person name="Noor Y.M."/>
            <person name="Samsulrizal N.H."/>
            <person name="Jema'on N.A."/>
            <person name="Low K.O."/>
            <person name="Ramli A.N."/>
            <person name="Alias N.I."/>
            <person name="Damis S.I."/>
            <person name="Fuzi S.F."/>
            <person name="Isa M.N."/>
            <person name="Murad A.M."/>
            <person name="Raih M.F."/>
            <person name="Bakar F.D."/>
            <person name="Najimudin N."/>
            <person name="Mahadi N.M."/>
            <person name="Illias R.M."/>
        </authorList>
    </citation>
    <scope>NUCLEOTIDE SEQUENCE [LARGE SCALE GENOMIC DNA]</scope>
    <source>
        <strain evidence="8 9">G1</strain>
    </source>
</reference>
<dbReference type="SUPFAM" id="SSF53328">
    <property type="entry name" value="Formyltransferase"/>
    <property type="match status" value="1"/>
</dbReference>
<evidence type="ECO:0000313" key="9">
    <source>
        <dbReference type="Proteomes" id="UP000027142"/>
    </source>
</evidence>
<sequence length="311" mass="34297">MNIIFMGTPDFSVPILKTLLDHYTVIAVITQPDRPVGRKRVLTPSPVKVEAEKHGIQVLQPEKIRDDYADIVALKPDLIVTAAYGQIVPRALLDAPELGCINVHASLLPKYRGGAPIHQAIIDGEKETGISIMYMEEKLDAGDVISKKAIPIHDQDDVGTMHAKLSQLGAELLIPTIEDLREKRANPVPQVHEEATFAPNIRREQEELQWDKTAQQLANQVRGMRPWPGAFTWMDGKRLKVWAAMATDERTSEQPGVIIRASKEGIYVASGEGTILCLQNVQLAGKKAVDASLLAHQFTISNHLGVQHDEG</sequence>
<feature type="binding site" evidence="5">
    <location>
        <begin position="106"/>
        <end position="109"/>
    </location>
    <ligand>
        <name>(6S)-5,6,7,8-tetrahydrofolate</name>
        <dbReference type="ChEBI" id="CHEBI:57453"/>
    </ligand>
</feature>
<evidence type="ECO:0000256" key="4">
    <source>
        <dbReference type="ARBA" id="ARBA00022917"/>
    </source>
</evidence>
<comment type="function">
    <text evidence="5">Attaches a formyl group to the free amino group of methionyl-tRNA(fMet). The formyl group appears to play a dual role in the initiator identity of N-formylmethionyl-tRNA by promoting its recognition by IF2 and preventing the misappropriation of this tRNA by the elongation apparatus.</text>
</comment>
<gene>
    <name evidence="5" type="primary">fmt</name>
    <name evidence="8" type="ORF">BleG1_2305</name>
</gene>
<keyword evidence="4 5" id="KW-0648">Protein biosynthesis</keyword>
<dbReference type="SUPFAM" id="SSF50486">
    <property type="entry name" value="FMT C-terminal domain-like"/>
    <property type="match status" value="1"/>
</dbReference>
<dbReference type="InterPro" id="IPR036477">
    <property type="entry name" value="Formyl_transf_N_sf"/>
</dbReference>
<feature type="domain" description="Formyl transferase C-terminal" evidence="7">
    <location>
        <begin position="200"/>
        <end position="295"/>
    </location>
</feature>
<comment type="similarity">
    <text evidence="1 5">Belongs to the Fmt family.</text>
</comment>
<evidence type="ECO:0000256" key="3">
    <source>
        <dbReference type="ARBA" id="ARBA00022679"/>
    </source>
</evidence>
<accession>A0A060M2W3</accession>
<evidence type="ECO:0000259" key="6">
    <source>
        <dbReference type="Pfam" id="PF00551"/>
    </source>
</evidence>
<dbReference type="InterPro" id="IPR001555">
    <property type="entry name" value="GART_AS"/>
</dbReference>
<dbReference type="KEGG" id="ble:BleG1_2305"/>
<dbReference type="Pfam" id="PF00551">
    <property type="entry name" value="Formyl_trans_N"/>
    <property type="match status" value="1"/>
</dbReference>
<dbReference type="InterPro" id="IPR002376">
    <property type="entry name" value="Formyl_transf_N"/>
</dbReference>